<organism evidence="2 3">
    <name type="scientific">Zestosphaera tikiterensis</name>
    <dbReference type="NCBI Taxonomy" id="1973259"/>
    <lineage>
        <taxon>Archaea</taxon>
        <taxon>Thermoproteota</taxon>
        <taxon>Thermoprotei</taxon>
        <taxon>Desulfurococcales</taxon>
        <taxon>Desulfurococcaceae</taxon>
        <taxon>Zestosphaera</taxon>
    </lineage>
</organism>
<dbReference type="SUPFAM" id="SSF88659">
    <property type="entry name" value="Sigma3 and sigma4 domains of RNA polymerase sigma factors"/>
    <property type="match status" value="1"/>
</dbReference>
<comment type="caution">
    <text evidence="2">The sequence shown here is derived from an EMBL/GenBank/DDBJ whole genome shotgun (WGS) entry which is preliminary data.</text>
</comment>
<protein>
    <submittedName>
        <fullName evidence="2">Uncharacterized protein</fullName>
    </submittedName>
</protein>
<dbReference type="PANTHER" id="PTHR37478">
    <property type="match status" value="1"/>
</dbReference>
<sequence>MPRWCWRRRWFGVGRPPTYVYVSLKPEVSEFLPKPNKGLNPTVITYPELEALKLVDLENLSYEEAALHMGVSRGTVWRLVRSGRRKVVEALIAGRPISIEPGGELEEVKDSEGGDVSKA</sequence>
<evidence type="ECO:0000313" key="2">
    <source>
        <dbReference type="EMBL" id="PUA32499.1"/>
    </source>
</evidence>
<proteinExistence type="inferred from homology"/>
<accession>A0A2R7Y541</accession>
<dbReference type="Proteomes" id="UP000244093">
    <property type="component" value="Unassembled WGS sequence"/>
</dbReference>
<dbReference type="Gene3D" id="1.10.10.10">
    <property type="entry name" value="Winged helix-like DNA-binding domain superfamily/Winged helix DNA-binding domain"/>
    <property type="match status" value="1"/>
</dbReference>
<dbReference type="PANTHER" id="PTHR37478:SF2">
    <property type="entry name" value="UPF0251 PROTEIN TK0562"/>
    <property type="match status" value="1"/>
</dbReference>
<dbReference type="AlphaFoldDB" id="A0A2R7Y541"/>
<dbReference type="InterPro" id="IPR036388">
    <property type="entry name" value="WH-like_DNA-bd_sf"/>
</dbReference>
<gene>
    <name evidence="2" type="ORF">B7O98_07555</name>
</gene>
<dbReference type="EMBL" id="NBVN01000004">
    <property type="protein sequence ID" value="PUA32499.1"/>
    <property type="molecule type" value="Genomic_DNA"/>
</dbReference>
<name>A0A2R7Y541_9CREN</name>
<comment type="similarity">
    <text evidence="1">Belongs to the UPF0251 family.</text>
</comment>
<evidence type="ECO:0000256" key="1">
    <source>
        <dbReference type="ARBA" id="ARBA00009350"/>
    </source>
</evidence>
<reference evidence="2 3" key="1">
    <citation type="journal article" date="2018" name="Syst. Appl. Microbiol.">
        <title>A new symbiotic nanoarchaeote (Candidatus Nanoclepta minutus) and its host (Zestosphaera tikiterensis gen. nov., sp. nov.) from a New Zealand hot spring.</title>
        <authorList>
            <person name="St John E."/>
            <person name="Liu Y."/>
            <person name="Podar M."/>
            <person name="Stott M.B."/>
            <person name="Meneghin J."/>
            <person name="Chen Z."/>
            <person name="Lagutin K."/>
            <person name="Mitchell K."/>
            <person name="Reysenbach A.L."/>
        </authorList>
    </citation>
    <scope>NUCLEOTIDE SEQUENCE [LARGE SCALE GENOMIC DNA]</scope>
    <source>
        <strain evidence="2">NZ3</strain>
    </source>
</reference>
<dbReference type="InterPro" id="IPR013324">
    <property type="entry name" value="RNA_pol_sigma_r3/r4-like"/>
</dbReference>
<dbReference type="InterPro" id="IPR002852">
    <property type="entry name" value="UPF0251"/>
</dbReference>
<dbReference type="Pfam" id="PF02001">
    <property type="entry name" value="DUF134"/>
    <property type="match status" value="1"/>
</dbReference>
<evidence type="ECO:0000313" key="3">
    <source>
        <dbReference type="Proteomes" id="UP000244093"/>
    </source>
</evidence>